<dbReference type="Proteomes" id="UP000504617">
    <property type="component" value="Unplaced"/>
</dbReference>
<feature type="non-terminal residue" evidence="7">
    <location>
        <position position="656"/>
    </location>
</feature>
<accession>A0A6I9Y6U6</accession>
<keyword evidence="3" id="KW-0175">Coiled coil</keyword>
<dbReference type="KEGG" id="tsr:106548215"/>
<dbReference type="GO" id="GO:0005737">
    <property type="term" value="C:cytoplasm"/>
    <property type="evidence" value="ECO:0007669"/>
    <property type="project" value="TreeGrafter"/>
</dbReference>
<feature type="chain" id="PRO_5026766962" evidence="5">
    <location>
        <begin position="22"/>
        <end position="656"/>
    </location>
</feature>
<feature type="compositionally biased region" description="Polar residues" evidence="4">
    <location>
        <begin position="186"/>
        <end position="219"/>
    </location>
</feature>
<dbReference type="Pfam" id="PF12075">
    <property type="entry name" value="KN_motif"/>
    <property type="match status" value="1"/>
</dbReference>
<dbReference type="GO" id="GO:0005856">
    <property type="term" value="C:cytoskeleton"/>
    <property type="evidence" value="ECO:0007669"/>
    <property type="project" value="TreeGrafter"/>
</dbReference>
<dbReference type="RefSeq" id="XP_013921028.1">
    <property type="nucleotide sequence ID" value="XM_014065553.1"/>
</dbReference>
<evidence type="ECO:0000256" key="4">
    <source>
        <dbReference type="SAM" id="MobiDB-lite"/>
    </source>
</evidence>
<sequence>MRRYPPSIHAVFLWLPGVARPFSHPDQEQGREKMPYSVETPYGFLLDLDFLKYVDDIERGQTLRKLPLHRKAKGFKQSQSDPRSPMGGWASTESLSSTTSEDGKPPFSPRPRTASYGTKDLAGKDGSFPTSPAPAAQRLPPASPDSVGRGRRVETTLLETSRRLEEAQLSLLTGGGPAVPKRTDSTSKSSACPPNSASSLSGDSQAESVKTSPPNSGRSTPVPAVSPAHLHHVREQMAAALKQLKELEEQVKMIPLLEEQICQLKREKEQMAAGLGEKGEVEVDETGVFRFPPRQALKNGAACLDRGGPHLESEGEATKGRTSKIAELKKLTERLTGPERPGKSRGGGRPSRAEQPSQRSVGVGEEGDMSDVVCYYRSQRPCREVAVGFETETCDAEVWVMESFLGVSSAAEEEMQLVQQRVQHQQAVIAMLEGNLKAATEELEELRVEVCSRRPGSLVSRATLACPETAEACVEAVTSTRCQAVGSHVETVEVGVQSFQHVSHVGVGCNLQGDSNAEAKLAKDSQRRMSPIPLGTEQEGQKGHRGPTMATPHRGTAEEGSGSEDSRGTEGTPVQLAMKTTELDTGPSLPLGMSGKRSHEPNGAQGVSGTGALKSIMKRLDSPAKAEPGASGKKTLQFVGLLNGMRAPLVRRRRKR</sequence>
<feature type="compositionally biased region" description="Low complexity" evidence="4">
    <location>
        <begin position="91"/>
        <end position="100"/>
    </location>
</feature>
<dbReference type="AlphaFoldDB" id="A0A6I9Y6U6"/>
<dbReference type="GO" id="GO:0030837">
    <property type="term" value="P:negative regulation of actin filament polymerization"/>
    <property type="evidence" value="ECO:0007669"/>
    <property type="project" value="InterPro"/>
</dbReference>
<reference evidence="7" key="1">
    <citation type="submission" date="2025-08" db="UniProtKB">
        <authorList>
            <consortium name="RefSeq"/>
        </authorList>
    </citation>
    <scope>IDENTIFICATION</scope>
</reference>
<keyword evidence="1" id="KW-0677">Repeat</keyword>
<feature type="compositionally biased region" description="Basic and acidic residues" evidence="4">
    <location>
        <begin position="307"/>
        <end position="342"/>
    </location>
</feature>
<feature type="region of interest" description="Disordered" evidence="4">
    <location>
        <begin position="168"/>
        <end position="225"/>
    </location>
</feature>
<evidence type="ECO:0000256" key="2">
    <source>
        <dbReference type="ARBA" id="ARBA00023043"/>
    </source>
</evidence>
<feature type="region of interest" description="Disordered" evidence="4">
    <location>
        <begin position="300"/>
        <end position="365"/>
    </location>
</feature>
<feature type="signal peptide" evidence="5">
    <location>
        <begin position="1"/>
        <end position="21"/>
    </location>
</feature>
<evidence type="ECO:0000313" key="7">
    <source>
        <dbReference type="RefSeq" id="XP_013921028.1"/>
    </source>
</evidence>
<keyword evidence="6" id="KW-1185">Reference proteome</keyword>
<evidence type="ECO:0000256" key="5">
    <source>
        <dbReference type="SAM" id="SignalP"/>
    </source>
</evidence>
<protein>
    <submittedName>
        <fullName evidence="7">KN motif and ankyrin repeat domain-containing protein 1-like</fullName>
    </submittedName>
</protein>
<name>A0A6I9Y6U6_9SAUR</name>
<feature type="region of interest" description="Disordered" evidence="4">
    <location>
        <begin position="71"/>
        <end position="151"/>
    </location>
</feature>
<dbReference type="OrthoDB" id="5406014at2759"/>
<feature type="region of interest" description="Disordered" evidence="4">
    <location>
        <begin position="520"/>
        <end position="609"/>
    </location>
</feature>
<feature type="coiled-coil region" evidence="3">
    <location>
        <begin position="422"/>
        <end position="449"/>
    </location>
</feature>
<dbReference type="PANTHER" id="PTHR24168">
    <property type="entry name" value="KN MOTIF AND ANKYRIN REPEAT DOMAIN-CONTAINING"/>
    <property type="match status" value="1"/>
</dbReference>
<dbReference type="PANTHER" id="PTHR24168:SF23">
    <property type="entry name" value="KN MOTIF AND ANKYRIN REPEAT DOMAIN-CONTAINING PROTEIN 3"/>
    <property type="match status" value="1"/>
</dbReference>
<dbReference type="GeneID" id="106548215"/>
<gene>
    <name evidence="7" type="primary">LOC106548215</name>
</gene>
<keyword evidence="2" id="KW-0040">ANK repeat</keyword>
<keyword evidence="5" id="KW-0732">Signal</keyword>
<dbReference type="InterPro" id="IPR047184">
    <property type="entry name" value="KANK1-4"/>
</dbReference>
<evidence type="ECO:0000256" key="3">
    <source>
        <dbReference type="SAM" id="Coils"/>
    </source>
</evidence>
<evidence type="ECO:0000313" key="6">
    <source>
        <dbReference type="Proteomes" id="UP000504617"/>
    </source>
</evidence>
<evidence type="ECO:0000256" key="1">
    <source>
        <dbReference type="ARBA" id="ARBA00022737"/>
    </source>
</evidence>
<proteinExistence type="predicted"/>
<dbReference type="InterPro" id="IPR021939">
    <property type="entry name" value="KN_motif"/>
</dbReference>
<organism evidence="6 7">
    <name type="scientific">Thamnophis sirtalis</name>
    <dbReference type="NCBI Taxonomy" id="35019"/>
    <lineage>
        <taxon>Eukaryota</taxon>
        <taxon>Metazoa</taxon>
        <taxon>Chordata</taxon>
        <taxon>Craniata</taxon>
        <taxon>Vertebrata</taxon>
        <taxon>Euteleostomi</taxon>
        <taxon>Lepidosauria</taxon>
        <taxon>Squamata</taxon>
        <taxon>Bifurcata</taxon>
        <taxon>Unidentata</taxon>
        <taxon>Episquamata</taxon>
        <taxon>Toxicofera</taxon>
        <taxon>Serpentes</taxon>
        <taxon>Colubroidea</taxon>
        <taxon>Colubridae</taxon>
        <taxon>Natricinae</taxon>
        <taxon>Thamnophis</taxon>
    </lineage>
</organism>